<dbReference type="AlphaFoldDB" id="A0A916DQR2"/>
<dbReference type="KEGG" id="aup:AsAng_0020310"/>
<name>A0A916DQR2_9BACT</name>
<accession>A0A916DQR2</accession>
<dbReference type="Proteomes" id="UP001060919">
    <property type="component" value="Chromosome"/>
</dbReference>
<evidence type="ECO:0000313" key="2">
    <source>
        <dbReference type="Proteomes" id="UP001060919"/>
    </source>
</evidence>
<sequence length="224" mass="26720">MIQKINEAFIKLGFYPSRNFNPDYEYHLVRNIEKGKQVITLSVDDNYPNDKYVFDVSLSIYFDEIDEITQFGNLKYIRFSKIESNFELDFLNIPVVDFDFDFITNTYTNQPLSNKLKIDDEDSLNWLIQLYDYDLKDFFKKYSNIEEAKLSLNHPYSFYKKNEPHWNGCILKLLFTAQNSKSDFENQILEVFKIYEKAHDGFKLNLPKSLLEAYIIKLKSNFGY</sequence>
<proteinExistence type="predicted"/>
<reference evidence="1" key="1">
    <citation type="submission" date="2022-09" db="EMBL/GenBank/DDBJ databases">
        <title>Aureispira anguillicida sp. nov., isolated from Leptocephalus of Japanese eel Anguilla japonica.</title>
        <authorList>
            <person name="Yuasa K."/>
            <person name="Mekata T."/>
            <person name="Ikunari K."/>
        </authorList>
    </citation>
    <scope>NUCLEOTIDE SEQUENCE</scope>
    <source>
        <strain evidence="1">EL160426</strain>
    </source>
</reference>
<evidence type="ECO:0000313" key="1">
    <source>
        <dbReference type="EMBL" id="BDS11319.1"/>
    </source>
</evidence>
<gene>
    <name evidence="1" type="ORF">AsAng_0020310</name>
</gene>
<organism evidence="1 2">
    <name type="scientific">Aureispira anguillae</name>
    <dbReference type="NCBI Taxonomy" id="2864201"/>
    <lineage>
        <taxon>Bacteria</taxon>
        <taxon>Pseudomonadati</taxon>
        <taxon>Bacteroidota</taxon>
        <taxon>Saprospiria</taxon>
        <taxon>Saprospirales</taxon>
        <taxon>Saprospiraceae</taxon>
        <taxon>Aureispira</taxon>
    </lineage>
</organism>
<dbReference type="EMBL" id="AP026867">
    <property type="protein sequence ID" value="BDS11319.1"/>
    <property type="molecule type" value="Genomic_DNA"/>
</dbReference>
<protein>
    <submittedName>
        <fullName evidence="1">Uncharacterized protein</fullName>
    </submittedName>
</protein>
<keyword evidence="2" id="KW-1185">Reference proteome</keyword>
<dbReference type="RefSeq" id="WP_264792511.1">
    <property type="nucleotide sequence ID" value="NZ_AP026867.1"/>
</dbReference>